<comment type="caution">
    <text evidence="2">The sequence shown here is derived from an EMBL/GenBank/DDBJ whole genome shotgun (WGS) entry which is preliminary data.</text>
</comment>
<gene>
    <name evidence="2" type="ORF">BFG04_02880</name>
</gene>
<dbReference type="AlphaFoldDB" id="A0AAX0LAG2"/>
<evidence type="ECO:0000313" key="2">
    <source>
        <dbReference type="EMBL" id="OPA77877.1"/>
    </source>
</evidence>
<dbReference type="Pfam" id="PF03008">
    <property type="entry name" value="DUF234"/>
    <property type="match status" value="1"/>
</dbReference>
<dbReference type="PANTHER" id="PTHR34704:SF1">
    <property type="entry name" value="ATPASE"/>
    <property type="match status" value="1"/>
</dbReference>
<dbReference type="Proteomes" id="UP000189728">
    <property type="component" value="Unassembled WGS sequence"/>
</dbReference>
<name>A0AAX0LAG2_9BACT</name>
<protein>
    <recommendedName>
        <fullName evidence="1">DUF234 domain-containing protein</fullName>
    </recommendedName>
</protein>
<sequence length="272" mass="32772">MDELIKFYLVFDGLKTQKSYYDIFEAIDNEIIKNIDNVSKEFDDLSVEERYALRNFAKNDRKWLKIYKMMPRSLAIKTYENLFNKNILYIEKSREQPIIKLYKNQKLKKCDRRYKIQDKIHFSTHFYRFWFRFIEPRLKQLKQGNVDGVLEYIKSHFDEYASLGFELICCDYLRYKFDLKDEVVSSFWNKDLEIDILVNSNKNKIVGEAKYKNKKVCKNVLNILLNKCDRLDLKPNNIILFSKSGFSTELLNMKNDKLLLVDLEDISEILYE</sequence>
<accession>A0AAX0LAG2</accession>
<dbReference type="InterPro" id="IPR011335">
    <property type="entry name" value="Restrct_endonuc-II-like"/>
</dbReference>
<proteinExistence type="predicted"/>
<organism evidence="2 3">
    <name type="scientific">Campylobacter pinnipediorum subsp. pinnipediorum</name>
    <dbReference type="NCBI Taxonomy" id="1660067"/>
    <lineage>
        <taxon>Bacteria</taxon>
        <taxon>Pseudomonadati</taxon>
        <taxon>Campylobacterota</taxon>
        <taxon>Epsilonproteobacteria</taxon>
        <taxon>Campylobacterales</taxon>
        <taxon>Campylobacteraceae</taxon>
        <taxon>Campylobacter</taxon>
    </lineage>
</organism>
<evidence type="ECO:0000313" key="3">
    <source>
        <dbReference type="Proteomes" id="UP000189728"/>
    </source>
</evidence>
<dbReference type="SUPFAM" id="SSF52980">
    <property type="entry name" value="Restriction endonuclease-like"/>
    <property type="match status" value="1"/>
</dbReference>
<dbReference type="InterPro" id="IPR004256">
    <property type="entry name" value="DUF234"/>
</dbReference>
<feature type="domain" description="DUF234" evidence="1">
    <location>
        <begin position="130"/>
        <end position="216"/>
    </location>
</feature>
<reference evidence="2 3" key="1">
    <citation type="submission" date="2016-08" db="EMBL/GenBank/DDBJ databases">
        <title>Campylobacter species from sea mammals.</title>
        <authorList>
            <person name="Gilbert M.J."/>
            <person name="Byrne B.A."/>
            <person name="Zomer A.L."/>
            <person name="Wagenaar J.A."/>
        </authorList>
    </citation>
    <scope>NUCLEOTIDE SEQUENCE [LARGE SCALE GENOMIC DNA]</scope>
    <source>
        <strain evidence="2 3">1105248</strain>
    </source>
</reference>
<dbReference type="PANTHER" id="PTHR34704">
    <property type="entry name" value="ATPASE"/>
    <property type="match status" value="1"/>
</dbReference>
<dbReference type="EMBL" id="MCRK01000034">
    <property type="protein sequence ID" value="OPA77877.1"/>
    <property type="molecule type" value="Genomic_DNA"/>
</dbReference>
<evidence type="ECO:0000259" key="1">
    <source>
        <dbReference type="Pfam" id="PF03008"/>
    </source>
</evidence>